<dbReference type="Pfam" id="PF09731">
    <property type="entry name" value="Mitofilin"/>
    <property type="match status" value="1"/>
</dbReference>
<dbReference type="PANTHER" id="PTHR15415">
    <property type="entry name" value="MITOFILIN"/>
    <property type="match status" value="1"/>
</dbReference>
<dbReference type="EMBL" id="GGMS01010925">
    <property type="protein sequence ID" value="MBY80128.1"/>
    <property type="molecule type" value="Transcribed_RNA"/>
</dbReference>
<dbReference type="OrthoDB" id="10261039at2759"/>
<dbReference type="GO" id="GO:0061617">
    <property type="term" value="C:MICOS complex"/>
    <property type="evidence" value="ECO:0007669"/>
    <property type="project" value="TreeGrafter"/>
</dbReference>
<evidence type="ECO:0000256" key="3">
    <source>
        <dbReference type="ARBA" id="ARBA00022792"/>
    </source>
</evidence>
<reference evidence="9" key="1">
    <citation type="submission" date="2018-04" db="EMBL/GenBank/DDBJ databases">
        <title>Transcriptome assembly of Sipha flava.</title>
        <authorList>
            <person name="Scully E.D."/>
            <person name="Geib S.M."/>
            <person name="Palmer N.A."/>
            <person name="Koch K."/>
            <person name="Bradshaw J."/>
            <person name="Heng-Moss T."/>
            <person name="Sarath G."/>
        </authorList>
    </citation>
    <scope>NUCLEOTIDE SEQUENCE</scope>
</reference>
<evidence type="ECO:0000256" key="2">
    <source>
        <dbReference type="ARBA" id="ARBA00022692"/>
    </source>
</evidence>
<evidence type="ECO:0000256" key="6">
    <source>
        <dbReference type="ARBA" id="ARBA00023136"/>
    </source>
</evidence>
<feature type="coiled-coil region" evidence="8">
    <location>
        <begin position="473"/>
        <end position="519"/>
    </location>
</feature>
<evidence type="ECO:0000256" key="7">
    <source>
        <dbReference type="RuleBase" id="RU363000"/>
    </source>
</evidence>
<name>A0A2S2QQX8_9HEMI</name>
<organism evidence="9">
    <name type="scientific">Sipha flava</name>
    <name type="common">yellow sugarcane aphid</name>
    <dbReference type="NCBI Taxonomy" id="143950"/>
    <lineage>
        <taxon>Eukaryota</taxon>
        <taxon>Metazoa</taxon>
        <taxon>Ecdysozoa</taxon>
        <taxon>Arthropoda</taxon>
        <taxon>Hexapoda</taxon>
        <taxon>Insecta</taxon>
        <taxon>Pterygota</taxon>
        <taxon>Neoptera</taxon>
        <taxon>Paraneoptera</taxon>
        <taxon>Hemiptera</taxon>
        <taxon>Sternorrhyncha</taxon>
        <taxon>Aphidomorpha</taxon>
        <taxon>Aphidoidea</taxon>
        <taxon>Aphididae</taxon>
        <taxon>Sipha</taxon>
    </lineage>
</organism>
<keyword evidence="5 7" id="KW-0496">Mitochondrion</keyword>
<evidence type="ECO:0000256" key="4">
    <source>
        <dbReference type="ARBA" id="ARBA00022989"/>
    </source>
</evidence>
<accession>A0A2S2QQX8</accession>
<feature type="coiled-coil region" evidence="8">
    <location>
        <begin position="414"/>
        <end position="441"/>
    </location>
</feature>
<keyword evidence="6 7" id="KW-0472">Membrane</keyword>
<evidence type="ECO:0000256" key="1">
    <source>
        <dbReference type="ARBA" id="ARBA00010877"/>
    </source>
</evidence>
<gene>
    <name evidence="9" type="ORF">g.113100</name>
</gene>
<sequence length="719" mass="82674">MYKLSKSNTVSSVLARSKTVNFQSSSHRLRTINTPANEVKPKSRFLYYLTSTLFTGVMGTAGIVVYSKYDPKFREILTNNIPGADKFIKVCLFEDKEFVDESKKLGGRMVCKVAQQVKSIKEIIGGQLDEKVDKSAEKMKSITKGLPFSVPLVSNNEEKKPIEKQEPKKINIQQQTEPIKNNTEVPKPKEQIQEVQPVPVVLPSRQYTLEELETEIVTKSLQGIDALKTATEAIKEYSENVYKLIESTTETIDPNLNVKLQNLEDKKNKMYTKTYDDAKKFRKEIIEKQKLLSDSKFEVTPDKLAKTLHRTNEALEELTIASLLLENEERKLSYITKYKSYVNEAQANLIEEFESLFPGSDITQHKINIQNNDFDIFLLYALKRLNYFQDKLSKQEATFDRKINNAMSADFLNVETINEMNSRLNSEIHKLDEQFNNELSEFNIKVDENLRDQLKAHTQAHTELINKSVDFTKEEFENRVRQELSDIEKLESQKYQSELDSLKSDLQKIVNILKEQSEKEKKLFSDQEIWETSKFLKSSLASSNNELPIKIQNEINIIKELGASDVMIKQVVNTVPTKALENGVFSKGQLKEDFNQVEKRIYQTALIPDDSFNLPLMAFSFLASLFVVRHSHVSPNEVYNEEFDPVDLNTYEIAEKARYCIDRDDFLQALRYLNLLTGCSRAVAKEWMKEATVFLETNQAIDLILSHSTVSSYSTARST</sequence>
<keyword evidence="3 7" id="KW-0999">Mitochondrion inner membrane</keyword>
<evidence type="ECO:0000313" key="9">
    <source>
        <dbReference type="EMBL" id="MBY80128.1"/>
    </source>
</evidence>
<proteinExistence type="inferred from homology"/>
<comment type="subunit">
    <text evidence="7">Component of the mitochondrial contact site and cristae organizing system (MICOS) complex.</text>
</comment>
<dbReference type="InterPro" id="IPR019133">
    <property type="entry name" value="MIC60"/>
</dbReference>
<keyword evidence="8" id="KW-0175">Coiled coil</keyword>
<comment type="function">
    <text evidence="7">Component of the MICOS complex, a large protein complex of the mitochondrial inner membrane that plays crucial roles in the maintenance of crista junctions, inner membrane architecture, and formation of contact sites to the outer membrane.</text>
</comment>
<evidence type="ECO:0000256" key="5">
    <source>
        <dbReference type="ARBA" id="ARBA00023128"/>
    </source>
</evidence>
<feature type="transmembrane region" description="Helical" evidence="7">
    <location>
        <begin position="45"/>
        <end position="66"/>
    </location>
</feature>
<comment type="subcellular location">
    <subcellularLocation>
        <location evidence="7">Mitochondrion inner membrane</location>
        <topology evidence="7">Single-pass membrane protein</topology>
    </subcellularLocation>
</comment>
<dbReference type="GO" id="GO:0042407">
    <property type="term" value="P:cristae formation"/>
    <property type="evidence" value="ECO:0007669"/>
    <property type="project" value="TreeGrafter"/>
</dbReference>
<protein>
    <recommendedName>
        <fullName evidence="7">MICOS complex subunit MIC60</fullName>
    </recommendedName>
    <alternativeName>
        <fullName evidence="7">Mitofilin</fullName>
    </alternativeName>
</protein>
<keyword evidence="2 7" id="KW-0812">Transmembrane</keyword>
<keyword evidence="4 7" id="KW-1133">Transmembrane helix</keyword>
<comment type="similarity">
    <text evidence="1 7">Belongs to the MICOS complex subunit Mic60 family.</text>
</comment>
<dbReference type="AlphaFoldDB" id="A0A2S2QQX8"/>
<evidence type="ECO:0000256" key="8">
    <source>
        <dbReference type="SAM" id="Coils"/>
    </source>
</evidence>
<dbReference type="PANTHER" id="PTHR15415:SF7">
    <property type="entry name" value="MICOS COMPLEX SUBUNIT MIC60"/>
    <property type="match status" value="1"/>
</dbReference>